<evidence type="ECO:0000256" key="1">
    <source>
        <dbReference type="SAM" id="MobiDB-lite"/>
    </source>
</evidence>
<dbReference type="Proteomes" id="UP000027135">
    <property type="component" value="Unassembled WGS sequence"/>
</dbReference>
<proteinExistence type="predicted"/>
<feature type="region of interest" description="Disordered" evidence="1">
    <location>
        <begin position="80"/>
        <end position="111"/>
    </location>
</feature>
<evidence type="ECO:0000313" key="2">
    <source>
        <dbReference type="EMBL" id="KDR20578.1"/>
    </source>
</evidence>
<dbReference type="AlphaFoldDB" id="A0A067RLX7"/>
<reference evidence="2 3" key="1">
    <citation type="journal article" date="2014" name="Nat. Commun.">
        <title>Molecular traces of alternative social organization in a termite genome.</title>
        <authorList>
            <person name="Terrapon N."/>
            <person name="Li C."/>
            <person name="Robertson H.M."/>
            <person name="Ji L."/>
            <person name="Meng X."/>
            <person name="Booth W."/>
            <person name="Chen Z."/>
            <person name="Childers C.P."/>
            <person name="Glastad K.M."/>
            <person name="Gokhale K."/>
            <person name="Gowin J."/>
            <person name="Gronenberg W."/>
            <person name="Hermansen R.A."/>
            <person name="Hu H."/>
            <person name="Hunt B.G."/>
            <person name="Huylmans A.K."/>
            <person name="Khalil S.M."/>
            <person name="Mitchell R.D."/>
            <person name="Munoz-Torres M.C."/>
            <person name="Mustard J.A."/>
            <person name="Pan H."/>
            <person name="Reese J.T."/>
            <person name="Scharf M.E."/>
            <person name="Sun F."/>
            <person name="Vogel H."/>
            <person name="Xiao J."/>
            <person name="Yang W."/>
            <person name="Yang Z."/>
            <person name="Yang Z."/>
            <person name="Zhou J."/>
            <person name="Zhu J."/>
            <person name="Brent C.S."/>
            <person name="Elsik C.G."/>
            <person name="Goodisman M.A."/>
            <person name="Liberles D.A."/>
            <person name="Roe R.M."/>
            <person name="Vargo E.L."/>
            <person name="Vilcinskas A."/>
            <person name="Wang J."/>
            <person name="Bornberg-Bauer E."/>
            <person name="Korb J."/>
            <person name="Zhang G."/>
            <person name="Liebig J."/>
        </authorList>
    </citation>
    <scope>NUCLEOTIDE SEQUENCE [LARGE SCALE GENOMIC DNA]</scope>
    <source>
        <tissue evidence="2">Whole organism</tissue>
    </source>
</reference>
<name>A0A067RLX7_ZOONE</name>
<keyword evidence="3" id="KW-1185">Reference proteome</keyword>
<protein>
    <submittedName>
        <fullName evidence="2">Uncharacterized protein</fullName>
    </submittedName>
</protein>
<accession>A0A067RLX7</accession>
<gene>
    <name evidence="2" type="ORF">L798_04597</name>
</gene>
<organism evidence="2 3">
    <name type="scientific">Zootermopsis nevadensis</name>
    <name type="common">Dampwood termite</name>
    <dbReference type="NCBI Taxonomy" id="136037"/>
    <lineage>
        <taxon>Eukaryota</taxon>
        <taxon>Metazoa</taxon>
        <taxon>Ecdysozoa</taxon>
        <taxon>Arthropoda</taxon>
        <taxon>Hexapoda</taxon>
        <taxon>Insecta</taxon>
        <taxon>Pterygota</taxon>
        <taxon>Neoptera</taxon>
        <taxon>Polyneoptera</taxon>
        <taxon>Dictyoptera</taxon>
        <taxon>Blattodea</taxon>
        <taxon>Blattoidea</taxon>
        <taxon>Termitoidae</taxon>
        <taxon>Termopsidae</taxon>
        <taxon>Zootermopsis</taxon>
    </lineage>
</organism>
<dbReference type="EMBL" id="KK852597">
    <property type="protein sequence ID" value="KDR20578.1"/>
    <property type="molecule type" value="Genomic_DNA"/>
</dbReference>
<evidence type="ECO:0000313" key="3">
    <source>
        <dbReference type="Proteomes" id="UP000027135"/>
    </source>
</evidence>
<sequence length="111" mass="12444">MNEIALRTGHENRGKSCVNFPEITVCVMLVNRLISQRSLLPPSSERLRNNPEAISILNAVRTSSPNNAASFPIVTIHCSSTERNSKEGGKRIRQSKRQTKNESTDNLKRNK</sequence>
<feature type="compositionally biased region" description="Basic and acidic residues" evidence="1">
    <location>
        <begin position="99"/>
        <end position="111"/>
    </location>
</feature>
<dbReference type="InParanoid" id="A0A067RLX7"/>